<proteinExistence type="predicted"/>
<comment type="caution">
    <text evidence="1">The sequence shown here is derived from an EMBL/GenBank/DDBJ whole genome shotgun (WGS) entry which is preliminary data.</text>
</comment>
<sequence length="288" mass="32018">MSTFDLTKPADSSESEDDDYVPSESSERFSAEESEGDESDAENDAGSDAEVPAGKKRKAAKKKPSSRKRKGGIHLEGEDSVEHDSPNMKGDTEDPLSTLSPEDEKKKADLLWSDFLRDVEPIPKKRTVPSSSVVAEPSKPSSSSTNPQEVPMSEKKVKITQLLEFAGETIKVDKEVAADSKEARLFAQKEEEIGQTKSPVLPGKRKPVGAGNVLNQLFNKKQKMSTLEKSKLDWDNYKKSEGLVEDLQSHNKGKDGYLEKQAFLQRADVRQFEIEKNLRAKNRSSNYL</sequence>
<evidence type="ECO:0000313" key="2">
    <source>
        <dbReference type="Proteomes" id="UP000821845"/>
    </source>
</evidence>
<dbReference type="EMBL" id="CM023481">
    <property type="protein sequence ID" value="KAH6945198.1"/>
    <property type="molecule type" value="Genomic_DNA"/>
</dbReference>
<keyword evidence="2" id="KW-1185">Reference proteome</keyword>
<evidence type="ECO:0000313" key="1">
    <source>
        <dbReference type="EMBL" id="KAH6945198.1"/>
    </source>
</evidence>
<name>A0ACB7TGF5_HYAAI</name>
<organism evidence="1 2">
    <name type="scientific">Hyalomma asiaticum</name>
    <name type="common">Tick</name>
    <dbReference type="NCBI Taxonomy" id="266040"/>
    <lineage>
        <taxon>Eukaryota</taxon>
        <taxon>Metazoa</taxon>
        <taxon>Ecdysozoa</taxon>
        <taxon>Arthropoda</taxon>
        <taxon>Chelicerata</taxon>
        <taxon>Arachnida</taxon>
        <taxon>Acari</taxon>
        <taxon>Parasitiformes</taxon>
        <taxon>Ixodida</taxon>
        <taxon>Ixodoidea</taxon>
        <taxon>Ixodidae</taxon>
        <taxon>Hyalomminae</taxon>
        <taxon>Hyalomma</taxon>
    </lineage>
</organism>
<accession>A0ACB7TGF5</accession>
<protein>
    <submittedName>
        <fullName evidence="1">Uncharacterized protein</fullName>
    </submittedName>
</protein>
<dbReference type="Proteomes" id="UP000821845">
    <property type="component" value="Chromosome 1"/>
</dbReference>
<reference evidence="1" key="1">
    <citation type="submission" date="2020-05" db="EMBL/GenBank/DDBJ databases">
        <title>Large-scale comparative analyses of tick genomes elucidate their genetic diversity and vector capacities.</title>
        <authorList>
            <person name="Jia N."/>
            <person name="Wang J."/>
            <person name="Shi W."/>
            <person name="Du L."/>
            <person name="Sun Y."/>
            <person name="Zhan W."/>
            <person name="Jiang J."/>
            <person name="Wang Q."/>
            <person name="Zhang B."/>
            <person name="Ji P."/>
            <person name="Sakyi L.B."/>
            <person name="Cui X."/>
            <person name="Yuan T."/>
            <person name="Jiang B."/>
            <person name="Yang W."/>
            <person name="Lam T.T.-Y."/>
            <person name="Chang Q."/>
            <person name="Ding S."/>
            <person name="Wang X."/>
            <person name="Zhu J."/>
            <person name="Ruan X."/>
            <person name="Zhao L."/>
            <person name="Wei J."/>
            <person name="Que T."/>
            <person name="Du C."/>
            <person name="Cheng J."/>
            <person name="Dai P."/>
            <person name="Han X."/>
            <person name="Huang E."/>
            <person name="Gao Y."/>
            <person name="Liu J."/>
            <person name="Shao H."/>
            <person name="Ye R."/>
            <person name="Li L."/>
            <person name="Wei W."/>
            <person name="Wang X."/>
            <person name="Wang C."/>
            <person name="Yang T."/>
            <person name="Huo Q."/>
            <person name="Li W."/>
            <person name="Guo W."/>
            <person name="Chen H."/>
            <person name="Zhou L."/>
            <person name="Ni X."/>
            <person name="Tian J."/>
            <person name="Zhou Y."/>
            <person name="Sheng Y."/>
            <person name="Liu T."/>
            <person name="Pan Y."/>
            <person name="Xia L."/>
            <person name="Li J."/>
            <person name="Zhao F."/>
            <person name="Cao W."/>
        </authorList>
    </citation>
    <scope>NUCLEOTIDE SEQUENCE</scope>
    <source>
        <strain evidence="1">Hyas-2018</strain>
    </source>
</reference>
<gene>
    <name evidence="1" type="ORF">HPB50_007523</name>
</gene>